<evidence type="ECO:0000313" key="2">
    <source>
        <dbReference type="EMBL" id="SVD76169.1"/>
    </source>
</evidence>
<dbReference type="Gene3D" id="1.20.58.1610">
    <property type="entry name" value="NADH:ubiquinone/plastoquinone oxidoreductase, chain 3"/>
    <property type="match status" value="1"/>
</dbReference>
<dbReference type="AlphaFoldDB" id="A0A382XZD7"/>
<feature type="transmembrane region" description="Helical" evidence="1">
    <location>
        <begin position="6"/>
        <end position="30"/>
    </location>
</feature>
<keyword evidence="1" id="KW-1133">Transmembrane helix</keyword>
<keyword evidence="1" id="KW-0812">Transmembrane</keyword>
<dbReference type="EMBL" id="UINC01171547">
    <property type="protein sequence ID" value="SVD76169.1"/>
    <property type="molecule type" value="Genomic_DNA"/>
</dbReference>
<feature type="non-terminal residue" evidence="2">
    <location>
        <position position="1"/>
    </location>
</feature>
<keyword evidence="1" id="KW-0472">Membrane</keyword>
<gene>
    <name evidence="2" type="ORF">METZ01_LOCUS429023</name>
</gene>
<feature type="non-terminal residue" evidence="2">
    <location>
        <position position="42"/>
    </location>
</feature>
<accession>A0A382XZD7</accession>
<protein>
    <submittedName>
        <fullName evidence="2">Uncharacterized protein</fullName>
    </submittedName>
</protein>
<organism evidence="2">
    <name type="scientific">marine metagenome</name>
    <dbReference type="NCBI Taxonomy" id="408172"/>
    <lineage>
        <taxon>unclassified sequences</taxon>
        <taxon>metagenomes</taxon>
        <taxon>ecological metagenomes</taxon>
    </lineage>
</organism>
<sequence length="42" mass="4518">VLGQYLPIVVLLILAVLFAALSFVASHLLAPRSPNDRKAAPY</sequence>
<proteinExistence type="predicted"/>
<name>A0A382XZD7_9ZZZZ</name>
<dbReference type="InterPro" id="IPR038430">
    <property type="entry name" value="NDAH_ubi_oxred_su3_sf"/>
</dbReference>
<evidence type="ECO:0000256" key="1">
    <source>
        <dbReference type="SAM" id="Phobius"/>
    </source>
</evidence>
<reference evidence="2" key="1">
    <citation type="submission" date="2018-05" db="EMBL/GenBank/DDBJ databases">
        <authorList>
            <person name="Lanie J.A."/>
            <person name="Ng W.-L."/>
            <person name="Kazmierczak K.M."/>
            <person name="Andrzejewski T.M."/>
            <person name="Davidsen T.M."/>
            <person name="Wayne K.J."/>
            <person name="Tettelin H."/>
            <person name="Glass J.I."/>
            <person name="Rusch D."/>
            <person name="Podicherti R."/>
            <person name="Tsui H.-C.T."/>
            <person name="Winkler M.E."/>
        </authorList>
    </citation>
    <scope>NUCLEOTIDE SEQUENCE</scope>
</reference>